<evidence type="ECO:0000259" key="2">
    <source>
        <dbReference type="Pfam" id="PF01261"/>
    </source>
</evidence>
<feature type="chain" id="PRO_5019036811" evidence="1">
    <location>
        <begin position="23"/>
        <end position="291"/>
    </location>
</feature>
<dbReference type="InterPro" id="IPR036237">
    <property type="entry name" value="Xyl_isomerase-like_sf"/>
</dbReference>
<dbReference type="EMBL" id="BHWB01000004">
    <property type="protein sequence ID" value="GCB34902.1"/>
    <property type="molecule type" value="Genomic_DNA"/>
</dbReference>
<dbReference type="AlphaFoldDB" id="A0A401LTI9"/>
<sequence length="291" mass="33259">MKFRYLLILFAFLIALPQAADAKKKKDVTIQLYSVRDLIKEGSDFNALLKKLAQMGYSSVEAANYNDGKFYGLTPEDFKKAVEDAGMTVLSSHCSRGLSDQELASGDFTESLKWWDQCIAAHKAAGMKYIVTPWLGVPKTVKDLQTYCNYFNEIGKRCKENGMLYGYHNHAHEFEKVEGKEVMYNYMLENTNPDYVFFQMDVYWVVRGQNSPVDYFKKYPGRFKILHIKDDRELGQSGMVGFDAIFKNAATAGVQNIVAEIERYSCPVEESVKESIDYLLDAPFVKASYRK</sequence>
<dbReference type="PANTHER" id="PTHR12110:SF41">
    <property type="entry name" value="INOSOSE DEHYDRATASE"/>
    <property type="match status" value="1"/>
</dbReference>
<gene>
    <name evidence="3" type="ORF">KGMB02408_18470</name>
</gene>
<accession>A0A401LTI9</accession>
<feature type="domain" description="Xylose isomerase-like TIM barrel" evidence="2">
    <location>
        <begin position="50"/>
        <end position="280"/>
    </location>
</feature>
<dbReference type="InterPro" id="IPR050312">
    <property type="entry name" value="IolE/XylAMocC-like"/>
</dbReference>
<comment type="caution">
    <text evidence="3">The sequence shown here is derived from an EMBL/GenBank/DDBJ whole genome shotgun (WGS) entry which is preliminary data.</text>
</comment>
<reference evidence="3 4" key="1">
    <citation type="submission" date="2018-10" db="EMBL/GenBank/DDBJ databases">
        <title>Draft Genome Sequence of Bacteroides sp. KCTC 15687.</title>
        <authorList>
            <person name="Yu S.Y."/>
            <person name="Kim J.S."/>
            <person name="Oh B.S."/>
            <person name="Park S.H."/>
            <person name="Kang S.W."/>
            <person name="Park J.E."/>
            <person name="Choi S.H."/>
            <person name="Han K.I."/>
            <person name="Lee K.C."/>
            <person name="Eom M.K."/>
            <person name="Suh M.K."/>
            <person name="Lee D.H."/>
            <person name="Yoon H."/>
            <person name="Kim B."/>
            <person name="Yang S.J."/>
            <person name="Lee J.S."/>
            <person name="Lee J.H."/>
        </authorList>
    </citation>
    <scope>NUCLEOTIDE SEQUENCE [LARGE SCALE GENOMIC DNA]</scope>
    <source>
        <strain evidence="3 4">KCTC 15687</strain>
    </source>
</reference>
<evidence type="ECO:0000256" key="1">
    <source>
        <dbReference type="SAM" id="SignalP"/>
    </source>
</evidence>
<dbReference type="InterPro" id="IPR013022">
    <property type="entry name" value="Xyl_isomerase-like_TIM-brl"/>
</dbReference>
<dbReference type="SUPFAM" id="SSF51658">
    <property type="entry name" value="Xylose isomerase-like"/>
    <property type="match status" value="1"/>
</dbReference>
<dbReference type="GO" id="GO:0016853">
    <property type="term" value="F:isomerase activity"/>
    <property type="evidence" value="ECO:0007669"/>
    <property type="project" value="UniProtKB-KW"/>
</dbReference>
<proteinExistence type="predicted"/>
<keyword evidence="3" id="KW-0413">Isomerase</keyword>
<organism evidence="3 4">
    <name type="scientific">Bacteroides faecalis</name>
    <dbReference type="NCBI Taxonomy" id="2447885"/>
    <lineage>
        <taxon>Bacteria</taxon>
        <taxon>Pseudomonadati</taxon>
        <taxon>Bacteroidota</taxon>
        <taxon>Bacteroidia</taxon>
        <taxon>Bacteroidales</taxon>
        <taxon>Bacteroidaceae</taxon>
        <taxon>Bacteroides</taxon>
    </lineage>
</organism>
<evidence type="ECO:0000313" key="4">
    <source>
        <dbReference type="Proteomes" id="UP000288079"/>
    </source>
</evidence>
<feature type="signal peptide" evidence="1">
    <location>
        <begin position="1"/>
        <end position="22"/>
    </location>
</feature>
<keyword evidence="4" id="KW-1185">Reference proteome</keyword>
<protein>
    <submittedName>
        <fullName evidence="3">Sugar phosphate isomerase</fullName>
    </submittedName>
</protein>
<dbReference type="PANTHER" id="PTHR12110">
    <property type="entry name" value="HYDROXYPYRUVATE ISOMERASE"/>
    <property type="match status" value="1"/>
</dbReference>
<dbReference type="Pfam" id="PF01261">
    <property type="entry name" value="AP_endonuc_2"/>
    <property type="match status" value="1"/>
</dbReference>
<dbReference type="Proteomes" id="UP000288079">
    <property type="component" value="Unassembled WGS sequence"/>
</dbReference>
<name>A0A401LTI9_9BACE</name>
<evidence type="ECO:0000313" key="3">
    <source>
        <dbReference type="EMBL" id="GCB34902.1"/>
    </source>
</evidence>
<dbReference type="Gene3D" id="3.20.20.150">
    <property type="entry name" value="Divalent-metal-dependent TIM barrel enzymes"/>
    <property type="match status" value="1"/>
</dbReference>
<dbReference type="RefSeq" id="WP_125041015.1">
    <property type="nucleotide sequence ID" value="NZ_BHWB01000004.1"/>
</dbReference>
<keyword evidence="1" id="KW-0732">Signal</keyword>
<dbReference type="OrthoDB" id="9798407at2"/>